<feature type="chain" id="PRO_5003861095" description="AB hydrolase-1 domain-containing protein" evidence="1">
    <location>
        <begin position="22"/>
        <end position="322"/>
    </location>
</feature>
<organism evidence="3 4">
    <name type="scientific">Oceaniovalibus guishaninsula JLT2003</name>
    <dbReference type="NCBI Taxonomy" id="1231392"/>
    <lineage>
        <taxon>Bacteria</taxon>
        <taxon>Pseudomonadati</taxon>
        <taxon>Pseudomonadota</taxon>
        <taxon>Alphaproteobacteria</taxon>
        <taxon>Rhodobacterales</taxon>
        <taxon>Roseobacteraceae</taxon>
        <taxon>Oceaniovalibus</taxon>
    </lineage>
</organism>
<dbReference type="InterPro" id="IPR000073">
    <property type="entry name" value="AB_hydrolase_1"/>
</dbReference>
<dbReference type="SUPFAM" id="SSF53474">
    <property type="entry name" value="alpha/beta-Hydrolases"/>
    <property type="match status" value="1"/>
</dbReference>
<gene>
    <name evidence="3" type="ORF">OCGS_2239</name>
</gene>
<dbReference type="AlphaFoldDB" id="K2HA48"/>
<dbReference type="PRINTS" id="PR00111">
    <property type="entry name" value="ABHYDROLASE"/>
</dbReference>
<dbReference type="OrthoDB" id="9815441at2"/>
<evidence type="ECO:0000313" key="3">
    <source>
        <dbReference type="EMBL" id="EKE43507.1"/>
    </source>
</evidence>
<protein>
    <recommendedName>
        <fullName evidence="2">AB hydrolase-1 domain-containing protein</fullName>
    </recommendedName>
</protein>
<dbReference type="Pfam" id="PF12697">
    <property type="entry name" value="Abhydrolase_6"/>
    <property type="match status" value="1"/>
</dbReference>
<dbReference type="InterPro" id="IPR029058">
    <property type="entry name" value="AB_hydrolase_fold"/>
</dbReference>
<comment type="caution">
    <text evidence="3">The sequence shown here is derived from an EMBL/GenBank/DDBJ whole genome shotgun (WGS) entry which is preliminary data.</text>
</comment>
<evidence type="ECO:0000256" key="1">
    <source>
        <dbReference type="SAM" id="SignalP"/>
    </source>
</evidence>
<sequence>MIPIRLAASLAAAAVALQGCAALDRRIAARKHAAEAVYPPEGRFVTVSGRRVHYVQRGHGPDLVLIHGASGSTRDWTFSFVDRVTDRYRVTVFDRPGLGYTDRIATNGASSPQAQAALLAAAADRIGVEHPIVLGHSYGGAVAMAWGVHHDAAALVILSGATEPWPGESLGPVYDLVGSRLGNATLVPLITAWTTPGLVRWVIDSIFTPNAVPEGYAEQVGAPLTLRRQSFIANARQVNTLRPHLVELSRHYGEIEIPVEIVHGMEDEIVPGQVHAAPMARQIPDAHLTWLEGVGHMPHHAAPLAVEQAIDRAARRSGLRLP</sequence>
<dbReference type="Proteomes" id="UP000006765">
    <property type="component" value="Unassembled WGS sequence"/>
</dbReference>
<name>K2HA48_9RHOB</name>
<feature type="domain" description="AB hydrolase-1" evidence="2">
    <location>
        <begin position="63"/>
        <end position="308"/>
    </location>
</feature>
<evidence type="ECO:0000259" key="2">
    <source>
        <dbReference type="Pfam" id="PF12697"/>
    </source>
</evidence>
<feature type="signal peptide" evidence="1">
    <location>
        <begin position="1"/>
        <end position="21"/>
    </location>
</feature>
<dbReference type="PANTHER" id="PTHR43689">
    <property type="entry name" value="HYDROLASE"/>
    <property type="match status" value="1"/>
</dbReference>
<dbReference type="eggNOG" id="COG2267">
    <property type="taxonomic scope" value="Bacteria"/>
</dbReference>
<dbReference type="EMBL" id="AMGO01000052">
    <property type="protein sequence ID" value="EKE43507.1"/>
    <property type="molecule type" value="Genomic_DNA"/>
</dbReference>
<keyword evidence="4" id="KW-1185">Reference proteome</keyword>
<evidence type="ECO:0000313" key="4">
    <source>
        <dbReference type="Proteomes" id="UP000006765"/>
    </source>
</evidence>
<dbReference type="STRING" id="1231392.OCGS_2239"/>
<dbReference type="PROSITE" id="PS51257">
    <property type="entry name" value="PROKAR_LIPOPROTEIN"/>
    <property type="match status" value="1"/>
</dbReference>
<dbReference type="Gene3D" id="3.40.50.1820">
    <property type="entry name" value="alpha/beta hydrolase"/>
    <property type="match status" value="1"/>
</dbReference>
<dbReference type="RefSeq" id="WP_007427391.1">
    <property type="nucleotide sequence ID" value="NZ_AMGO01000052.1"/>
</dbReference>
<accession>K2HA48</accession>
<keyword evidence="1" id="KW-0732">Signal</keyword>
<dbReference type="PANTHER" id="PTHR43689:SF8">
    <property type="entry name" value="ALPHA_BETA-HYDROLASES SUPERFAMILY PROTEIN"/>
    <property type="match status" value="1"/>
</dbReference>
<reference evidence="3 4" key="1">
    <citation type="journal article" date="2012" name="J. Bacteriol.">
        <title>Draft Genome Sequence of Oceaniovalibus guishaninsula JLT2003T.</title>
        <authorList>
            <person name="Tang K."/>
            <person name="Liu K."/>
            <person name="Jiao N."/>
        </authorList>
    </citation>
    <scope>NUCLEOTIDE SEQUENCE [LARGE SCALE GENOMIC DNA]</scope>
    <source>
        <strain evidence="3 4">JLT2003</strain>
    </source>
</reference>
<proteinExistence type="predicted"/>